<sequence length="119" mass="12992">MEPCLLNLGELCHQFFRDAPVKYANVLPCPHLVVALWEHALSHLNTPAKSNLSRSFLQLLGYGNDSRMAQNEEMKRPGQQSGWHLEQHLWRAGCAAGAGSVCCWTLPGDVLSPAGEGPG</sequence>
<accession>A0A0E0DSD4</accession>
<evidence type="ECO:0000313" key="1">
    <source>
        <dbReference type="EnsemblPlants" id="OMERI05G16530.3"/>
    </source>
</evidence>
<dbReference type="AlphaFoldDB" id="A0A0E0DSD4"/>
<dbReference type="Gramene" id="OMERI05G16530.3">
    <property type="protein sequence ID" value="OMERI05G16530.3"/>
    <property type="gene ID" value="OMERI05G16530"/>
</dbReference>
<evidence type="ECO:0000313" key="2">
    <source>
        <dbReference type="Proteomes" id="UP000008021"/>
    </source>
</evidence>
<dbReference type="Proteomes" id="UP000008021">
    <property type="component" value="Chromosome 5"/>
</dbReference>
<protein>
    <submittedName>
        <fullName evidence="1">Uncharacterized protein</fullName>
    </submittedName>
</protein>
<dbReference type="EnsemblPlants" id="OMERI05G16530.3">
    <property type="protein sequence ID" value="OMERI05G16530.3"/>
    <property type="gene ID" value="OMERI05G16530"/>
</dbReference>
<reference evidence="1" key="1">
    <citation type="submission" date="2015-04" db="UniProtKB">
        <authorList>
            <consortium name="EnsemblPlants"/>
        </authorList>
    </citation>
    <scope>IDENTIFICATION</scope>
</reference>
<reference evidence="1" key="2">
    <citation type="submission" date="2018-05" db="EMBL/GenBank/DDBJ databases">
        <title>OmerRS3 (Oryza meridionalis Reference Sequence Version 3).</title>
        <authorList>
            <person name="Zhang J."/>
            <person name="Kudrna D."/>
            <person name="Lee S."/>
            <person name="Talag J."/>
            <person name="Welchert J."/>
            <person name="Wing R.A."/>
        </authorList>
    </citation>
    <scope>NUCLEOTIDE SEQUENCE [LARGE SCALE GENOMIC DNA]</scope>
    <source>
        <strain evidence="1">cv. OR44</strain>
    </source>
</reference>
<organism evidence="1">
    <name type="scientific">Oryza meridionalis</name>
    <dbReference type="NCBI Taxonomy" id="40149"/>
    <lineage>
        <taxon>Eukaryota</taxon>
        <taxon>Viridiplantae</taxon>
        <taxon>Streptophyta</taxon>
        <taxon>Embryophyta</taxon>
        <taxon>Tracheophyta</taxon>
        <taxon>Spermatophyta</taxon>
        <taxon>Magnoliopsida</taxon>
        <taxon>Liliopsida</taxon>
        <taxon>Poales</taxon>
        <taxon>Poaceae</taxon>
        <taxon>BOP clade</taxon>
        <taxon>Oryzoideae</taxon>
        <taxon>Oryzeae</taxon>
        <taxon>Oryzinae</taxon>
        <taxon>Oryza</taxon>
    </lineage>
</organism>
<keyword evidence="2" id="KW-1185">Reference proteome</keyword>
<name>A0A0E0DSD4_9ORYZ</name>
<proteinExistence type="predicted"/>
<dbReference type="HOGENOM" id="CLU_2296202_0_0_1"/>